<accession>A0A173LQK1</accession>
<organism evidence="1 2">
    <name type="scientific">Dietzia timorensis</name>
    <dbReference type="NCBI Taxonomy" id="499555"/>
    <lineage>
        <taxon>Bacteria</taxon>
        <taxon>Bacillati</taxon>
        <taxon>Actinomycetota</taxon>
        <taxon>Actinomycetes</taxon>
        <taxon>Mycobacteriales</taxon>
        <taxon>Dietziaceae</taxon>
        <taxon>Dietzia</taxon>
    </lineage>
</organism>
<dbReference type="RefSeq" id="WP_067475528.1">
    <property type="nucleotide sequence ID" value="NZ_CP015961.1"/>
</dbReference>
<keyword evidence="2" id="KW-1185">Reference proteome</keyword>
<dbReference type="EMBL" id="CP015961">
    <property type="protein sequence ID" value="ANI93999.1"/>
    <property type="molecule type" value="Genomic_DNA"/>
</dbReference>
<evidence type="ECO:0000313" key="2">
    <source>
        <dbReference type="Proteomes" id="UP000186104"/>
    </source>
</evidence>
<dbReference type="STRING" id="499555.BJL86_3240"/>
<dbReference type="KEGG" id="dtm:BJL86_3240"/>
<reference evidence="1 2" key="1">
    <citation type="submission" date="2016-06" db="EMBL/GenBank/DDBJ databases">
        <title>Complete genome sequence of a saline-alkali tolerant type strain Dietzia timorensis ID05-A0528T.</title>
        <authorList>
            <person name="Wu X."/>
        </authorList>
    </citation>
    <scope>NUCLEOTIDE SEQUENCE [LARGE SCALE GENOMIC DNA]</scope>
    <source>
        <strain evidence="1 2">ID05-A0528</strain>
    </source>
</reference>
<dbReference type="AlphaFoldDB" id="A0A173LQK1"/>
<dbReference type="Proteomes" id="UP000186104">
    <property type="component" value="Chromosome"/>
</dbReference>
<name>A0A173LQK1_9ACTN</name>
<sequence length="150" mass="15823">MASPEQTQAVLDPAIEKISESLDMLSAAEGDTFMASETEGGMTECMLTDATVDVDAIKQGKRYEAGSTTVLTPSSGNFEELIATFRSSAEEQNFGSYELAENEAGWKEHSVSDADGNRIILTVAESVVEGQPLSAMLGGESRCISDSGEG</sequence>
<gene>
    <name evidence="1" type="ORF">BJL86_3240</name>
</gene>
<protein>
    <submittedName>
        <fullName evidence="1">Uncharacterized protein</fullName>
    </submittedName>
</protein>
<evidence type="ECO:0000313" key="1">
    <source>
        <dbReference type="EMBL" id="ANI93999.1"/>
    </source>
</evidence>
<proteinExistence type="predicted"/>